<accession>A0A418V657</accession>
<sequence length="188" mass="20434">MTDTHTIWRGLDPDATSLEHLSLQPWSQATGTVVKTFDAHGYALNYSVKIGHGRFPEWVAAVVAGGAGLTLTRDAGGLWSGAEGHERRDLWGATDVDISATPFTNSIALRRLNLAVGAVAELLLVWIGVPDLKARPVPQRYTRLSPHTYRYENLTSGYCNELTLDARGVEPQDSVELNHAASTNGSIR</sequence>
<dbReference type="OrthoDB" id="9814791at2"/>
<dbReference type="RefSeq" id="WP_119762887.1">
    <property type="nucleotide sequence ID" value="NZ_QYUJ01000014.1"/>
</dbReference>
<proteinExistence type="predicted"/>
<name>A0A418V657_9DEIO</name>
<organism evidence="1 2">
    <name type="scientific">Deinococcus cavernae</name>
    <dbReference type="NCBI Taxonomy" id="2320857"/>
    <lineage>
        <taxon>Bacteria</taxon>
        <taxon>Thermotogati</taxon>
        <taxon>Deinococcota</taxon>
        <taxon>Deinococci</taxon>
        <taxon>Deinococcales</taxon>
        <taxon>Deinococcaceae</taxon>
        <taxon>Deinococcus</taxon>
    </lineage>
</organism>
<gene>
    <name evidence="1" type="ORF">D3875_08315</name>
</gene>
<evidence type="ECO:0000313" key="2">
    <source>
        <dbReference type="Proteomes" id="UP000286287"/>
    </source>
</evidence>
<keyword evidence="2" id="KW-1185">Reference proteome</keyword>
<evidence type="ECO:0000313" key="1">
    <source>
        <dbReference type="EMBL" id="RJF71576.1"/>
    </source>
</evidence>
<dbReference type="Pfam" id="PF06475">
    <property type="entry name" value="Glycolipid_bind"/>
    <property type="match status" value="1"/>
</dbReference>
<reference evidence="1 2" key="1">
    <citation type="submission" date="2018-09" db="EMBL/GenBank/DDBJ databases">
        <authorList>
            <person name="Zhu H."/>
        </authorList>
    </citation>
    <scope>NUCLEOTIDE SEQUENCE [LARGE SCALE GENOMIC DNA]</scope>
    <source>
        <strain evidence="1 2">K2S05-167</strain>
    </source>
</reference>
<dbReference type="InterPro" id="IPR009467">
    <property type="entry name" value="Glycolipid-bd_prot_put"/>
</dbReference>
<dbReference type="Proteomes" id="UP000286287">
    <property type="component" value="Unassembled WGS sequence"/>
</dbReference>
<dbReference type="AlphaFoldDB" id="A0A418V657"/>
<comment type="caution">
    <text evidence="1">The sequence shown here is derived from an EMBL/GenBank/DDBJ whole genome shotgun (WGS) entry which is preliminary data.</text>
</comment>
<protein>
    <submittedName>
        <fullName evidence="1">Uncharacterized protein</fullName>
    </submittedName>
</protein>
<dbReference type="SUPFAM" id="SSF159275">
    <property type="entry name" value="PA1994-like"/>
    <property type="match status" value="1"/>
</dbReference>
<dbReference type="EMBL" id="QYUJ01000014">
    <property type="protein sequence ID" value="RJF71576.1"/>
    <property type="molecule type" value="Genomic_DNA"/>
</dbReference>